<organism evidence="2 3">
    <name type="scientific">Caballeronia calidae</name>
    <dbReference type="NCBI Taxonomy" id="1777139"/>
    <lineage>
        <taxon>Bacteria</taxon>
        <taxon>Pseudomonadati</taxon>
        <taxon>Pseudomonadota</taxon>
        <taxon>Betaproteobacteria</taxon>
        <taxon>Burkholderiales</taxon>
        <taxon>Burkholderiaceae</taxon>
        <taxon>Caballeronia</taxon>
    </lineage>
</organism>
<name>A0A158BBB4_9BURK</name>
<keyword evidence="3" id="KW-1185">Reference proteome</keyword>
<comment type="caution">
    <text evidence="2">The sequence shown here is derived from an EMBL/GenBank/DDBJ whole genome shotgun (WGS) entry which is preliminary data.</text>
</comment>
<sequence length="123" mass="13727">MAEAHVENYVRMMSIWIDASKSCIQMALAALVLPVFFLRKVLGVPETAALRPYLDSWLLLSWAFLCVSIGSGLLYQITASRLVGDALVGTQSRRQYPHQLFWLMSASFFAGIVAFMAGVVLRR</sequence>
<keyword evidence="1" id="KW-1133">Transmembrane helix</keyword>
<keyword evidence="1" id="KW-0472">Membrane</keyword>
<proteinExistence type="predicted"/>
<evidence type="ECO:0000313" key="3">
    <source>
        <dbReference type="Proteomes" id="UP000071859"/>
    </source>
</evidence>
<dbReference type="AlphaFoldDB" id="A0A158BBB4"/>
<protein>
    <submittedName>
        <fullName evidence="2">Uncharacterized protein</fullName>
    </submittedName>
</protein>
<feature type="transmembrane region" description="Helical" evidence="1">
    <location>
        <begin position="59"/>
        <end position="79"/>
    </location>
</feature>
<evidence type="ECO:0000256" key="1">
    <source>
        <dbReference type="SAM" id="Phobius"/>
    </source>
</evidence>
<reference evidence="2" key="1">
    <citation type="submission" date="2016-01" db="EMBL/GenBank/DDBJ databases">
        <authorList>
            <person name="Peeters C."/>
        </authorList>
    </citation>
    <scope>NUCLEOTIDE SEQUENCE</scope>
    <source>
        <strain evidence="2">LMG 29321</strain>
    </source>
</reference>
<feature type="transmembrane region" description="Helical" evidence="1">
    <location>
        <begin position="100"/>
        <end position="121"/>
    </location>
</feature>
<evidence type="ECO:0000313" key="2">
    <source>
        <dbReference type="EMBL" id="SAK66647.1"/>
    </source>
</evidence>
<keyword evidence="1" id="KW-0812">Transmembrane</keyword>
<gene>
    <name evidence="2" type="ORF">AWB78_02429</name>
</gene>
<accession>A0A158BBB4</accession>
<dbReference type="EMBL" id="FCOX02000009">
    <property type="protein sequence ID" value="SAK66647.1"/>
    <property type="molecule type" value="Genomic_DNA"/>
</dbReference>
<dbReference type="Proteomes" id="UP000071859">
    <property type="component" value="Unassembled WGS sequence"/>
</dbReference>